<feature type="repeat" description="ANK" evidence="3">
    <location>
        <begin position="572"/>
        <end position="604"/>
    </location>
</feature>
<dbReference type="PANTHER" id="PTHR24198:SF165">
    <property type="entry name" value="ANKYRIN REPEAT-CONTAINING PROTEIN-RELATED"/>
    <property type="match status" value="1"/>
</dbReference>
<dbReference type="InterPro" id="IPR025676">
    <property type="entry name" value="Clr5_dom"/>
</dbReference>
<sequence length="1081" mass="121704">MPKRMEEDEAEWESRREAILNLYLHQDRPLHDVIQMLADQGFQRTKPQYERTFKKWRVTKNIRKDEWDFIFHRLKERDGPTRVKVRGVTLSKSRLERQKAKQHQTTFSRCRSQFNPPPRSRTPPGIELSTPPSTPLAEDVELTDEQEKHMGSLQVADKAIVLDAEDIQLPEHTDAPLIRQLDISASTVHVSTAISNPNSASETWLRVVTSPSPQFTEPWTKPFLFSKPAYDSSREMTFSRQTVAPPDTSLQTQVCLSQRHSIPKLASHVHPLLHYVLSIQTNTEEILNNLTRRTKDNDHTLFLQSLLVSQTLDTELKHFAQKFLVEATIAGDLPLVERLVGVGVDINARSAQGGDMEVLREVTALQMAVYNRREDLIKYLLCHGADDWRARYRGANGWVEGSVLDIVMEMGSQSEWRVEDPGQNDMISSSILEVLLTFRSRTKDQPVRILLRATRLAVLRNRMDLVRILFRHYPALLEEARSEPWLLLEAAATTDSVTMFETLISMGLDVNSTDLRGYGSVMASAAQHSNMQLITYLLKCHIDINGVAYGLGHSDDFRRDIAMSERKLQSMHGMAALHIAVLRSDEPLTRLLLHYAANSNQLCHRYPLQIAAWNGHAGIARMLIDHYADVNAKSSEDALLLPALDSKRTPIWSSVPKHQTPIRIAFERDHPKVFKVLSENGATMVASYSDEGLAVLCDAIVQGNTKLAEHLLIEGASKLSRHTIREGSRALVLAVRHENSSMIDILLRAGFCPYDTVDPESEGLEDLDDRHMFFTRESPFEVALEHQKTDPLRKFLAFSPEVLDKEQRTARYRQLSAAYASALCSENSILENAILLETDLNPDKIDRIMGVNYVEQRLHFALQHAAMSKRYAKVERLLDAGAMPNSPNTFTADVGRIWTPLQYAATHDNVSIVKKLIAAGANVNAPAAFIDGMTALQSAAINGNSEMLELLIKAGANVNAPPGGYNGRTALEGAAEAGKYDIAVYLLTTGADIRGRDNLNYRRTIYRAWKNGCIELADMAQEWKITQYGPQDCKKITEVVESITSEELDFASGDAMREYSSQMLDYDSEEEEDNVEFSAED</sequence>
<dbReference type="PROSITE" id="PS50088">
    <property type="entry name" value="ANK_REPEAT"/>
    <property type="match status" value="5"/>
</dbReference>
<dbReference type="KEGG" id="aalt:CC77DRAFT_1020896"/>
<organism evidence="6 7">
    <name type="scientific">Alternaria alternata</name>
    <name type="common">Alternaria rot fungus</name>
    <name type="synonym">Torula alternata</name>
    <dbReference type="NCBI Taxonomy" id="5599"/>
    <lineage>
        <taxon>Eukaryota</taxon>
        <taxon>Fungi</taxon>
        <taxon>Dikarya</taxon>
        <taxon>Ascomycota</taxon>
        <taxon>Pezizomycotina</taxon>
        <taxon>Dothideomycetes</taxon>
        <taxon>Pleosporomycetidae</taxon>
        <taxon>Pleosporales</taxon>
        <taxon>Pleosporineae</taxon>
        <taxon>Pleosporaceae</taxon>
        <taxon>Alternaria</taxon>
        <taxon>Alternaria sect. Alternaria</taxon>
        <taxon>Alternaria alternata complex</taxon>
    </lineage>
</organism>
<feature type="domain" description="Clr5" evidence="5">
    <location>
        <begin position="9"/>
        <end position="60"/>
    </location>
</feature>
<dbReference type="Proteomes" id="UP000077248">
    <property type="component" value="Unassembled WGS sequence"/>
</dbReference>
<evidence type="ECO:0000313" key="6">
    <source>
        <dbReference type="EMBL" id="OAG20399.1"/>
    </source>
</evidence>
<feature type="region of interest" description="Disordered" evidence="4">
    <location>
        <begin position="94"/>
        <end position="137"/>
    </location>
</feature>
<dbReference type="AlphaFoldDB" id="A0A177DNK7"/>
<dbReference type="SUPFAM" id="SSF48403">
    <property type="entry name" value="Ankyrin repeat"/>
    <property type="match status" value="3"/>
</dbReference>
<reference evidence="6 7" key="1">
    <citation type="submission" date="2016-05" db="EMBL/GenBank/DDBJ databases">
        <title>Comparative analysis of secretome profiles of manganese(II)-oxidizing ascomycete fungi.</title>
        <authorList>
            <consortium name="DOE Joint Genome Institute"/>
            <person name="Zeiner C.A."/>
            <person name="Purvine S.O."/>
            <person name="Zink E.M."/>
            <person name="Wu S."/>
            <person name="Pasa-Tolic L."/>
            <person name="Chaput D.L."/>
            <person name="Haridas S."/>
            <person name="Grigoriev I.V."/>
            <person name="Santelli C.M."/>
            <person name="Hansel C.M."/>
        </authorList>
    </citation>
    <scope>NUCLEOTIDE SEQUENCE [LARGE SCALE GENOMIC DNA]</scope>
    <source>
        <strain evidence="6 7">SRC1lrK2f</strain>
    </source>
</reference>
<feature type="repeat" description="ANK" evidence="3">
    <location>
        <begin position="899"/>
        <end position="928"/>
    </location>
</feature>
<name>A0A177DNK7_ALTAL</name>
<dbReference type="RefSeq" id="XP_018385820.1">
    <property type="nucleotide sequence ID" value="XM_018525154.1"/>
</dbReference>
<dbReference type="PROSITE" id="PS50297">
    <property type="entry name" value="ANK_REP_REGION"/>
    <property type="match status" value="4"/>
</dbReference>
<protein>
    <submittedName>
        <fullName evidence="6">Ankyrin</fullName>
    </submittedName>
</protein>
<accession>A0A177DNK7</accession>
<proteinExistence type="predicted"/>
<feature type="repeat" description="ANK" evidence="3">
    <location>
        <begin position="603"/>
        <end position="635"/>
    </location>
</feature>
<dbReference type="EMBL" id="KV441479">
    <property type="protein sequence ID" value="OAG20399.1"/>
    <property type="molecule type" value="Genomic_DNA"/>
</dbReference>
<evidence type="ECO:0000259" key="5">
    <source>
        <dbReference type="Pfam" id="PF14420"/>
    </source>
</evidence>
<feature type="compositionally biased region" description="Polar residues" evidence="4">
    <location>
        <begin position="103"/>
        <end position="114"/>
    </location>
</feature>
<dbReference type="InterPro" id="IPR002110">
    <property type="entry name" value="Ankyrin_rpt"/>
</dbReference>
<evidence type="ECO:0000256" key="3">
    <source>
        <dbReference type="PROSITE-ProRule" id="PRU00023"/>
    </source>
</evidence>
<keyword evidence="7" id="KW-1185">Reference proteome</keyword>
<dbReference type="PANTHER" id="PTHR24198">
    <property type="entry name" value="ANKYRIN REPEAT AND PROTEIN KINASE DOMAIN-CONTAINING PROTEIN"/>
    <property type="match status" value="1"/>
</dbReference>
<dbReference type="Pfam" id="PF12796">
    <property type="entry name" value="Ank_2"/>
    <property type="match status" value="2"/>
</dbReference>
<dbReference type="Gene3D" id="1.25.40.20">
    <property type="entry name" value="Ankyrin repeat-containing domain"/>
    <property type="match status" value="4"/>
</dbReference>
<feature type="repeat" description="ANK" evidence="3">
    <location>
        <begin position="931"/>
        <end position="963"/>
    </location>
</feature>
<gene>
    <name evidence="6" type="ORF">CC77DRAFT_1020896</name>
</gene>
<evidence type="ECO:0000256" key="2">
    <source>
        <dbReference type="ARBA" id="ARBA00023043"/>
    </source>
</evidence>
<dbReference type="OMA" id="AIENDHY"/>
<dbReference type="GeneID" id="29110748"/>
<dbReference type="VEuPathDB" id="FungiDB:CC77DRAFT_1020896"/>
<evidence type="ECO:0000313" key="7">
    <source>
        <dbReference type="Proteomes" id="UP000077248"/>
    </source>
</evidence>
<dbReference type="Pfam" id="PF14420">
    <property type="entry name" value="Clr5"/>
    <property type="match status" value="1"/>
</dbReference>
<evidence type="ECO:0000256" key="1">
    <source>
        <dbReference type="ARBA" id="ARBA00022737"/>
    </source>
</evidence>
<evidence type="ECO:0000256" key="4">
    <source>
        <dbReference type="SAM" id="MobiDB-lite"/>
    </source>
</evidence>
<feature type="repeat" description="ANK" evidence="3">
    <location>
        <begin position="966"/>
        <end position="998"/>
    </location>
</feature>
<dbReference type="SMART" id="SM00248">
    <property type="entry name" value="ANK"/>
    <property type="match status" value="14"/>
</dbReference>
<dbReference type="InterPro" id="IPR036770">
    <property type="entry name" value="Ankyrin_rpt-contain_sf"/>
</dbReference>
<keyword evidence="1" id="KW-0677">Repeat</keyword>
<keyword evidence="2 3" id="KW-0040">ANK repeat</keyword>